<protein>
    <submittedName>
        <fullName evidence="4">Uncharacterized protein</fullName>
    </submittedName>
</protein>
<dbReference type="STRING" id="177437.HRM2_13830"/>
<organism evidence="4 5">
    <name type="scientific">Desulforapulum autotrophicum (strain ATCC 43914 / DSM 3382 / VKM B-1955 / HRM2)</name>
    <name type="common">Desulfobacterium autotrophicum</name>
    <dbReference type="NCBI Taxonomy" id="177437"/>
    <lineage>
        <taxon>Bacteria</taxon>
        <taxon>Pseudomonadati</taxon>
        <taxon>Thermodesulfobacteriota</taxon>
        <taxon>Desulfobacteria</taxon>
        <taxon>Desulfobacterales</taxon>
        <taxon>Desulfobacteraceae</taxon>
        <taxon>Desulforapulum</taxon>
    </lineage>
</organism>
<dbReference type="Pfam" id="PF04168">
    <property type="entry name" value="Alpha-E"/>
    <property type="match status" value="1"/>
</dbReference>
<dbReference type="InterPro" id="IPR025841">
    <property type="entry name" value="CP_ATPgrasp_2"/>
</dbReference>
<dbReference type="PANTHER" id="PTHR34595:SF2">
    <property type="entry name" value="BLR2978 PROTEIN"/>
    <property type="match status" value="1"/>
</dbReference>
<dbReference type="Proteomes" id="UP000000442">
    <property type="component" value="Chromosome"/>
</dbReference>
<dbReference type="InterPro" id="IPR007296">
    <property type="entry name" value="DUF403"/>
</dbReference>
<dbReference type="SUPFAM" id="SSF56059">
    <property type="entry name" value="Glutathione synthetase ATP-binding domain-like"/>
    <property type="match status" value="1"/>
</dbReference>
<evidence type="ECO:0000259" key="2">
    <source>
        <dbReference type="Pfam" id="PF04168"/>
    </source>
</evidence>
<evidence type="ECO:0000313" key="5">
    <source>
        <dbReference type="Proteomes" id="UP000000442"/>
    </source>
</evidence>
<dbReference type="PANTHER" id="PTHR34595">
    <property type="entry name" value="BLR5612 PROTEIN"/>
    <property type="match status" value="1"/>
</dbReference>
<dbReference type="InterPro" id="IPR051680">
    <property type="entry name" value="ATP-dep_Glu-Cys_Ligase-2"/>
</dbReference>
<feature type="region of interest" description="Disordered" evidence="1">
    <location>
        <begin position="1"/>
        <end position="30"/>
    </location>
</feature>
<keyword evidence="5" id="KW-1185">Reference proteome</keyword>
<dbReference type="HOGENOM" id="CLU_013951_0_0_7"/>
<dbReference type="KEGG" id="dat:HRM2_13830"/>
<reference evidence="4 5" key="1">
    <citation type="journal article" date="2009" name="Environ. Microbiol.">
        <title>Genome sequence of Desulfobacterium autotrophicum HRM2, a marine sulfate reducer oxidizing organic carbon completely to carbon dioxide.</title>
        <authorList>
            <person name="Strittmatter A.W."/>
            <person name="Liesegang H."/>
            <person name="Rabus R."/>
            <person name="Decker I."/>
            <person name="Amann J."/>
            <person name="Andres S."/>
            <person name="Henne A."/>
            <person name="Fricke W.F."/>
            <person name="Martinez-Arias R."/>
            <person name="Bartels D."/>
            <person name="Goesmann A."/>
            <person name="Krause L."/>
            <person name="Puehler A."/>
            <person name="Klenk H.P."/>
            <person name="Richter M."/>
            <person name="Schuler M."/>
            <person name="Gloeckner F.O."/>
            <person name="Meyerdierks A."/>
            <person name="Gottschalk G."/>
            <person name="Amann R."/>
        </authorList>
    </citation>
    <scope>NUCLEOTIDE SEQUENCE [LARGE SCALE GENOMIC DNA]</scope>
    <source>
        <strain evidence="5">ATCC 43914 / DSM 3382 / HRM2</strain>
    </source>
</reference>
<feature type="domain" description="DUF403" evidence="2">
    <location>
        <begin position="564"/>
        <end position="883"/>
    </location>
</feature>
<evidence type="ECO:0000313" key="4">
    <source>
        <dbReference type="EMBL" id="ACN14492.1"/>
    </source>
</evidence>
<accession>C0Q902</accession>
<dbReference type="Gene3D" id="3.40.50.11290">
    <property type="match status" value="1"/>
</dbReference>
<dbReference type="Pfam" id="PF14403">
    <property type="entry name" value="CP_ATPgrasp_2"/>
    <property type="match status" value="1"/>
</dbReference>
<sequence length="914" mass="101962">MTSDPPDSLEKPLRQAPGLFQQQTGSSLAKATMEDDTVIADPVFPGSFPMSGSCSGILTPDGTPQSHWQGVLSYLNSLGNQELERRWKKARQIMHEHGVAYNMFKDDARQERPWELDPIPLPIAAQTWLALEKGVAQRTRLLGAIHADIYGSQTLIYKNHLPPELFFANPKFLRQCQGLYREEIPAFHFHATDLCRFSDDVWRVVGQRTQSPSGAGYALENRIILSRILPRMFHSGKVMRLAPFFKSFNHSLMEISGLKKREPSIVMLSSGPSSSTYFEHVFLSRYMGFTLVECSDLTVRNDVVFLKTLKGLHPVDVILRRLQDTACDPLVFGNSSLTGVPGLVQAVRSGNVAVANPLGSGILETPALVPFLPRLCRLLLGEDLVLEDAPTLWCGQPDALNKVLSRITDPGHSMIISSAFASPEVPVVDTREMTPEKIADLGAKIKAMPYAYVAREPMTPCSFPVWEKGSLVNGSVTMRLFSSLVTHGGGAITGPETVLSVEDRVVVMPGALTRVARDAGRKSHEGTLQGGSKDTWCFTDGIVAHQTMMTQFTEPLEIHRGSDLPSRVADNMLWLGRYVERTEGMLRVIRSVLTRLNSETRLDIMEEFPFLLRAMAALEITGAHFSPPGDAYSMQIIETEILACLFDVKRPGSIISSLYNVKRVAASVRDRLSIDSWHVLGRMEKEMALFSPHRHSRISEAQELVNEMILTMSAFAGLALESMTRAMGWRFMDMGRRLERATYMISLLQTLFASDREPINQELEALLEVADSTITYHTRYRTTLQVEPIVDLLLLDELNPRAVGFQMAALFDHVETLPGSEAKAFKTREEKITLDLTTQLRLIDIRELLEKNEQGELNRLTQLLDHLDKGIITLANHISQHYLSRIETEKQLGNLGKPSVLKNDFSLTGAPYAV</sequence>
<dbReference type="eggNOG" id="COG2307">
    <property type="taxonomic scope" value="Bacteria"/>
</dbReference>
<feature type="compositionally biased region" description="Polar residues" evidence="1">
    <location>
        <begin position="20"/>
        <end position="29"/>
    </location>
</feature>
<dbReference type="OrthoDB" id="9804079at2"/>
<feature type="domain" description="Circularly permuted ATP-grasp type 2" evidence="3">
    <location>
        <begin position="120"/>
        <end position="516"/>
    </location>
</feature>
<name>C0Q902_DESAH</name>
<gene>
    <name evidence="4" type="ordered locus">HRM2_13830</name>
</gene>
<dbReference type="eggNOG" id="COG2308">
    <property type="taxonomic scope" value="Bacteria"/>
</dbReference>
<dbReference type="RefSeq" id="WP_015903279.1">
    <property type="nucleotide sequence ID" value="NC_012108.1"/>
</dbReference>
<evidence type="ECO:0000259" key="3">
    <source>
        <dbReference type="Pfam" id="PF14403"/>
    </source>
</evidence>
<dbReference type="AlphaFoldDB" id="C0Q902"/>
<proteinExistence type="predicted"/>
<evidence type="ECO:0000256" key="1">
    <source>
        <dbReference type="SAM" id="MobiDB-lite"/>
    </source>
</evidence>
<dbReference type="EMBL" id="CP001087">
    <property type="protein sequence ID" value="ACN14492.1"/>
    <property type="molecule type" value="Genomic_DNA"/>
</dbReference>